<dbReference type="AlphaFoldDB" id="A0A1I7C7A4"/>
<evidence type="ECO:0000313" key="2">
    <source>
        <dbReference type="EMBL" id="SFT95320.1"/>
    </source>
</evidence>
<evidence type="ECO:0000256" key="1">
    <source>
        <dbReference type="ARBA" id="ARBA00022649"/>
    </source>
</evidence>
<keyword evidence="3" id="KW-1185">Reference proteome</keyword>
<dbReference type="EMBL" id="FPAU01000003">
    <property type="protein sequence ID" value="SFT95320.1"/>
    <property type="molecule type" value="Genomic_DNA"/>
</dbReference>
<gene>
    <name evidence="2" type="ORF">SAMN05192562_103309</name>
</gene>
<keyword evidence="1" id="KW-1277">Toxin-antitoxin system</keyword>
<dbReference type="InterPro" id="IPR035093">
    <property type="entry name" value="RelE/ParE_toxin_dom_sf"/>
</dbReference>
<protein>
    <submittedName>
        <fullName evidence="2">Plasmid stabilization system protein ParE</fullName>
    </submittedName>
</protein>
<sequence>MEVYWTLKAQDDLERIYRFALQYSRQHADDVLDRLITGCAGLTAHPAIGVQQTRYEPREVRKVLFDDYEVHYELRDNDIYIVDLWHTKEER</sequence>
<evidence type="ECO:0000313" key="3">
    <source>
        <dbReference type="Proteomes" id="UP000199187"/>
    </source>
</evidence>
<dbReference type="Gene3D" id="3.30.2310.20">
    <property type="entry name" value="RelE-like"/>
    <property type="match status" value="1"/>
</dbReference>
<reference evidence="3" key="1">
    <citation type="submission" date="2016-10" db="EMBL/GenBank/DDBJ databases">
        <authorList>
            <person name="Varghese N."/>
            <person name="Submissions S."/>
        </authorList>
    </citation>
    <scope>NUCLEOTIDE SEQUENCE [LARGE SCALE GENOMIC DNA]</scope>
    <source>
        <strain evidence="3">Ah-143</strain>
    </source>
</reference>
<dbReference type="InterPro" id="IPR007712">
    <property type="entry name" value="RelE/ParE_toxin"/>
</dbReference>
<dbReference type="OrthoDB" id="573800at2"/>
<accession>A0A1I7C7A4</accession>
<proteinExistence type="predicted"/>
<organism evidence="2 3">
    <name type="scientific">Kosakonia arachidis</name>
    <dbReference type="NCBI Taxonomy" id="551989"/>
    <lineage>
        <taxon>Bacteria</taxon>
        <taxon>Pseudomonadati</taxon>
        <taxon>Pseudomonadota</taxon>
        <taxon>Gammaproteobacteria</taxon>
        <taxon>Enterobacterales</taxon>
        <taxon>Enterobacteriaceae</taxon>
        <taxon>Kosakonia</taxon>
    </lineage>
</organism>
<dbReference type="Pfam" id="PF05016">
    <property type="entry name" value="ParE_toxin"/>
    <property type="match status" value="1"/>
</dbReference>
<dbReference type="RefSeq" id="WP_086530362.1">
    <property type="nucleotide sequence ID" value="NZ_CP045300.1"/>
</dbReference>
<name>A0A1I7C7A4_9ENTR</name>
<dbReference type="Proteomes" id="UP000199187">
    <property type="component" value="Unassembled WGS sequence"/>
</dbReference>